<evidence type="ECO:0000313" key="3">
    <source>
        <dbReference type="EMBL" id="MDT0630412.1"/>
    </source>
</evidence>
<organism evidence="3 4">
    <name type="scientific">Rubrivirga litoralis</name>
    <dbReference type="NCBI Taxonomy" id="3075598"/>
    <lineage>
        <taxon>Bacteria</taxon>
        <taxon>Pseudomonadati</taxon>
        <taxon>Rhodothermota</taxon>
        <taxon>Rhodothermia</taxon>
        <taxon>Rhodothermales</taxon>
        <taxon>Rubricoccaceae</taxon>
        <taxon>Rubrivirga</taxon>
    </lineage>
</organism>
<feature type="transmembrane region" description="Helical" evidence="2">
    <location>
        <begin position="235"/>
        <end position="257"/>
    </location>
</feature>
<proteinExistence type="predicted"/>
<keyword evidence="2" id="KW-0812">Transmembrane</keyword>
<feature type="compositionally biased region" description="Gly residues" evidence="1">
    <location>
        <begin position="328"/>
        <end position="342"/>
    </location>
</feature>
<evidence type="ECO:0000256" key="2">
    <source>
        <dbReference type="SAM" id="Phobius"/>
    </source>
</evidence>
<gene>
    <name evidence="3" type="ORF">RM540_01520</name>
</gene>
<dbReference type="Proteomes" id="UP001267426">
    <property type="component" value="Unassembled WGS sequence"/>
</dbReference>
<evidence type="ECO:0000313" key="4">
    <source>
        <dbReference type="Proteomes" id="UP001267426"/>
    </source>
</evidence>
<sequence length="342" mass="35492">MISPYRFPDDGPIRFRRERDLGDVINASVRFCRETWREWLPALALIAGPLYVIGGALESFAPGWGSVVSASAGLLVAAGAFGYVRLYREGAEAVETADVWDEAKGLFWPTFTFTLCCGGVFLLLMLPVLILAGLAGAGGGVAAAATVGVVGVLVLLAALLVLYPYYLAGQAARLLDEDAFSDAVRRVHGLIREERGFALGTSVVLLFIVGLGTFVIAGMVAGLTFPYALEGSVPLWAGVLTGLASLVVLPFSVFYYVASAFLYESLSARVEGTELGEGIEAIAAATGLGGAGGAARSEPPRPDLAHPEPPRPDDAPADDASPDDGPPGRAGGFRGGGFRAGS</sequence>
<keyword evidence="2" id="KW-1133">Transmembrane helix</keyword>
<feature type="transmembrane region" description="Helical" evidence="2">
    <location>
        <begin position="141"/>
        <end position="163"/>
    </location>
</feature>
<evidence type="ECO:0000256" key="1">
    <source>
        <dbReference type="SAM" id="MobiDB-lite"/>
    </source>
</evidence>
<keyword evidence="4" id="KW-1185">Reference proteome</keyword>
<accession>A0ABU3BMA3</accession>
<protein>
    <recommendedName>
        <fullName evidence="5">Glycerophosphoryl diester phosphodiesterase membrane domain-containing protein</fullName>
    </recommendedName>
</protein>
<dbReference type="EMBL" id="JAVRHT010000002">
    <property type="protein sequence ID" value="MDT0630412.1"/>
    <property type="molecule type" value="Genomic_DNA"/>
</dbReference>
<comment type="caution">
    <text evidence="3">The sequence shown here is derived from an EMBL/GenBank/DDBJ whole genome shotgun (WGS) entry which is preliminary data.</text>
</comment>
<evidence type="ECO:0008006" key="5">
    <source>
        <dbReference type="Google" id="ProtNLM"/>
    </source>
</evidence>
<dbReference type="RefSeq" id="WP_311661497.1">
    <property type="nucleotide sequence ID" value="NZ_JAVRHT010000002.1"/>
</dbReference>
<name>A0ABU3BMA3_9BACT</name>
<feature type="transmembrane region" description="Helical" evidence="2">
    <location>
        <begin position="39"/>
        <end position="57"/>
    </location>
</feature>
<reference evidence="3 4" key="1">
    <citation type="submission" date="2023-09" db="EMBL/GenBank/DDBJ databases">
        <authorList>
            <person name="Rey-Velasco X."/>
        </authorList>
    </citation>
    <scope>NUCLEOTIDE SEQUENCE [LARGE SCALE GENOMIC DNA]</scope>
    <source>
        <strain evidence="3 4">F394</strain>
    </source>
</reference>
<feature type="region of interest" description="Disordered" evidence="1">
    <location>
        <begin position="290"/>
        <end position="342"/>
    </location>
</feature>
<feature type="transmembrane region" description="Helical" evidence="2">
    <location>
        <begin position="196"/>
        <end position="229"/>
    </location>
</feature>
<feature type="transmembrane region" description="Helical" evidence="2">
    <location>
        <begin position="105"/>
        <end position="135"/>
    </location>
</feature>
<feature type="compositionally biased region" description="Basic and acidic residues" evidence="1">
    <location>
        <begin position="298"/>
        <end position="314"/>
    </location>
</feature>
<keyword evidence="2" id="KW-0472">Membrane</keyword>
<feature type="transmembrane region" description="Helical" evidence="2">
    <location>
        <begin position="63"/>
        <end position="84"/>
    </location>
</feature>